<reference evidence="9" key="1">
    <citation type="submission" date="2025-08" db="UniProtKB">
        <authorList>
            <consortium name="Ensembl"/>
        </authorList>
    </citation>
    <scope>IDENTIFICATION</scope>
</reference>
<dbReference type="PANTHER" id="PTHR43213:SF5">
    <property type="entry name" value="BIFUNCTIONAL DTTP_UTP PYROPHOSPHATASE_METHYLTRANSFERASE PROTEIN-RELATED"/>
    <property type="match status" value="1"/>
</dbReference>
<feature type="region of interest" description="Disordered" evidence="6">
    <location>
        <begin position="170"/>
        <end position="190"/>
    </location>
</feature>
<evidence type="ECO:0000313" key="10">
    <source>
        <dbReference type="Proteomes" id="UP000694727"/>
    </source>
</evidence>
<evidence type="ECO:0000256" key="1">
    <source>
        <dbReference type="ARBA" id="ARBA00001968"/>
    </source>
</evidence>
<evidence type="ECO:0000256" key="4">
    <source>
        <dbReference type="ARBA" id="ARBA00022691"/>
    </source>
</evidence>
<evidence type="ECO:0008006" key="11">
    <source>
        <dbReference type="Google" id="ProtNLM"/>
    </source>
</evidence>
<dbReference type="InterPro" id="IPR036388">
    <property type="entry name" value="WH-like_DNA-bd_sf"/>
</dbReference>
<name>A0A8D0S1X0_PIG</name>
<dbReference type="SUPFAM" id="SSF46785">
    <property type="entry name" value="Winged helix' DNA-binding domain"/>
    <property type="match status" value="1"/>
</dbReference>
<dbReference type="Proteomes" id="UP000694727">
    <property type="component" value="Unplaced"/>
</dbReference>
<sequence>MVLCPVIGKLLQKQVVLASASPRRQEILSNAGLRFEVVPSRFKEKLPKASFPTPHAYAVETAKQKALEVASRMYQKDLRAPDIVIGADTIVAVEGLILEKPVDKQDAYRMLSRLSGKEHSVFTGVAIVHCCSHDASFEVFRLEGGGKVEVWKAWVSCAVMRRLLKKMHRSPHHGSVVKQPTRNQEDTDGQLDTHVSDFHEETRVKFSELSEELLWEYIDSGEPMDKAGGYGIQALGGMLVEHVCGDFLNVVGFPLNRFCKELARLYYPPRAQDVQRLKHDSIPAVDTFEDLSDAEGGGPDPAGSHEGGRGGEKAGERPQALGAPHADLNGAAENRPPFPTGLLELMDAFKASKALFTACKLQVFDVLQDQGPLKAADVARRMDASTGGTERLLDACVALGLLDRTDRGYSNTEAATLHLVSDGEHSLHGLAVYHDDHVWDLLTHLDRAVREGAGPTHRALGAMQAEPLCQDAPHEGAEGTLRFMRAAHGLGTLTARHVATAFDLSRFSSACDLGGCTGALARELAQEYPRLQVTVFDRPEVIELAGRFQPEGPQTGRIRFLPGHVFQDALPEADLYVLSGILQDLPGDKVNELLSRISNSCKPGGGILVAEAALAEEAAEAVAPARIPRLRTLSPSDHQQLLRRHGFREVQVARAGALLRVVLGTRAAP</sequence>
<dbReference type="Gene3D" id="3.40.50.150">
    <property type="entry name" value="Vaccinia Virus protein VP39"/>
    <property type="match status" value="1"/>
</dbReference>
<feature type="compositionally biased region" description="Basic and acidic residues" evidence="6">
    <location>
        <begin position="306"/>
        <end position="316"/>
    </location>
</feature>
<dbReference type="GO" id="GO:0047429">
    <property type="term" value="F:nucleoside triphosphate diphosphatase activity"/>
    <property type="evidence" value="ECO:0007669"/>
    <property type="project" value="InterPro"/>
</dbReference>
<feature type="region of interest" description="Disordered" evidence="6">
    <location>
        <begin position="289"/>
        <end position="334"/>
    </location>
</feature>
<dbReference type="GO" id="GO:0046983">
    <property type="term" value="F:protein dimerization activity"/>
    <property type="evidence" value="ECO:0007669"/>
    <property type="project" value="InterPro"/>
</dbReference>
<keyword evidence="3" id="KW-0808">Transferase</keyword>
<accession>A0A8D0S1X0</accession>
<dbReference type="PANTHER" id="PTHR43213">
    <property type="entry name" value="BIFUNCTIONAL DTTP/UTP PYROPHOSPHATASE/METHYLTRANSFERASE PROTEIN-RELATED"/>
    <property type="match status" value="1"/>
</dbReference>
<dbReference type="CDD" id="cd00555">
    <property type="entry name" value="Maf"/>
    <property type="match status" value="1"/>
</dbReference>
<protein>
    <recommendedName>
        <fullName evidence="11">Acetylserotonin O-methyltransferase like</fullName>
    </recommendedName>
</protein>
<comment type="cofactor">
    <cofactor evidence="1">
        <name>a divalent metal cation</name>
        <dbReference type="ChEBI" id="CHEBI:60240"/>
    </cofactor>
</comment>
<feature type="domain" description="O-methyltransferase dimerisation" evidence="8">
    <location>
        <begin position="343"/>
        <end position="421"/>
    </location>
</feature>
<evidence type="ECO:0000313" key="9">
    <source>
        <dbReference type="Ensembl" id="ENSSSCP00025025303.1"/>
    </source>
</evidence>
<dbReference type="Gene3D" id="1.10.10.10">
    <property type="entry name" value="Winged helix-like DNA-binding domain superfamily/Winged helix DNA-binding domain"/>
    <property type="match status" value="1"/>
</dbReference>
<dbReference type="SUPFAM" id="SSF52972">
    <property type="entry name" value="ITPase-like"/>
    <property type="match status" value="2"/>
</dbReference>
<evidence type="ECO:0000256" key="5">
    <source>
        <dbReference type="ARBA" id="ARBA00022801"/>
    </source>
</evidence>
<dbReference type="Ensembl" id="ENSSSCT00025059648.1">
    <property type="protein sequence ID" value="ENSSSCP00025025303.1"/>
    <property type="gene ID" value="ENSSSCG00025043523.1"/>
</dbReference>
<evidence type="ECO:0000256" key="2">
    <source>
        <dbReference type="ARBA" id="ARBA00022603"/>
    </source>
</evidence>
<dbReference type="GO" id="GO:0032259">
    <property type="term" value="P:methylation"/>
    <property type="evidence" value="ECO:0007669"/>
    <property type="project" value="UniProtKB-KW"/>
</dbReference>
<organism evidence="9 10">
    <name type="scientific">Sus scrofa</name>
    <name type="common">Pig</name>
    <dbReference type="NCBI Taxonomy" id="9823"/>
    <lineage>
        <taxon>Eukaryota</taxon>
        <taxon>Metazoa</taxon>
        <taxon>Chordata</taxon>
        <taxon>Craniata</taxon>
        <taxon>Vertebrata</taxon>
        <taxon>Euteleostomi</taxon>
        <taxon>Mammalia</taxon>
        <taxon>Eutheria</taxon>
        <taxon>Laurasiatheria</taxon>
        <taxon>Artiodactyla</taxon>
        <taxon>Suina</taxon>
        <taxon>Suidae</taxon>
        <taxon>Sus</taxon>
    </lineage>
</organism>
<dbReference type="AlphaFoldDB" id="A0A8D0S1X0"/>
<dbReference type="InterPro" id="IPR036390">
    <property type="entry name" value="WH_DNA-bd_sf"/>
</dbReference>
<evidence type="ECO:0000256" key="6">
    <source>
        <dbReference type="SAM" id="MobiDB-lite"/>
    </source>
</evidence>
<evidence type="ECO:0000259" key="7">
    <source>
        <dbReference type="Pfam" id="PF00891"/>
    </source>
</evidence>
<dbReference type="InterPro" id="IPR029001">
    <property type="entry name" value="ITPase-like_fam"/>
</dbReference>
<dbReference type="Pfam" id="PF08100">
    <property type="entry name" value="Dimerisation"/>
    <property type="match status" value="1"/>
</dbReference>
<dbReference type="Pfam" id="PF02545">
    <property type="entry name" value="Maf"/>
    <property type="match status" value="2"/>
</dbReference>
<keyword evidence="2" id="KW-0489">Methyltransferase</keyword>
<evidence type="ECO:0000256" key="3">
    <source>
        <dbReference type="ARBA" id="ARBA00022679"/>
    </source>
</evidence>
<dbReference type="InterPro" id="IPR001077">
    <property type="entry name" value="COMT_C"/>
</dbReference>
<feature type="domain" description="O-methyltransferase C-terminal" evidence="7">
    <location>
        <begin position="444"/>
        <end position="622"/>
    </location>
</feature>
<keyword evidence="4" id="KW-0949">S-adenosyl-L-methionine</keyword>
<dbReference type="InterPro" id="IPR016461">
    <property type="entry name" value="COMT-like"/>
</dbReference>
<keyword evidence="5" id="KW-0378">Hydrolase</keyword>
<proteinExistence type="inferred from homology"/>
<dbReference type="SUPFAM" id="SSF53335">
    <property type="entry name" value="S-adenosyl-L-methionine-dependent methyltransferases"/>
    <property type="match status" value="1"/>
</dbReference>
<dbReference type="InterPro" id="IPR012967">
    <property type="entry name" value="COMT_dimerisation"/>
</dbReference>
<dbReference type="GO" id="GO:0008171">
    <property type="term" value="F:O-methyltransferase activity"/>
    <property type="evidence" value="ECO:0007669"/>
    <property type="project" value="InterPro"/>
</dbReference>
<dbReference type="Pfam" id="PF00891">
    <property type="entry name" value="Methyltransf_2"/>
    <property type="match status" value="1"/>
</dbReference>
<dbReference type="InterPro" id="IPR003697">
    <property type="entry name" value="Maf-like"/>
</dbReference>
<dbReference type="Gene3D" id="3.90.950.10">
    <property type="match status" value="1"/>
</dbReference>
<dbReference type="HAMAP" id="MF_00528">
    <property type="entry name" value="Maf"/>
    <property type="match status" value="1"/>
</dbReference>
<dbReference type="PROSITE" id="PS51683">
    <property type="entry name" value="SAM_OMT_II"/>
    <property type="match status" value="1"/>
</dbReference>
<dbReference type="InterPro" id="IPR029063">
    <property type="entry name" value="SAM-dependent_MTases_sf"/>
</dbReference>
<evidence type="ECO:0000259" key="8">
    <source>
        <dbReference type="Pfam" id="PF08100"/>
    </source>
</evidence>
<dbReference type="FunFam" id="1.10.10.10:FF:000358">
    <property type="entry name" value="Acetylserotonin O-methyltransferase"/>
    <property type="match status" value="1"/>
</dbReference>